<dbReference type="RefSeq" id="WP_215999107.1">
    <property type="nucleotide sequence ID" value="NZ_JAUFQI010000001.1"/>
</dbReference>
<sequence length="111" mass="12801">MMYSKAIIDLIRETRRRVSSEKKPSIKLANPEVFDELNEIYHHTSDAILKALVKELFHLMGGDWPEKLKPTVQSSGRFYRGVEIPVADLKEKVQAPKQLPKRIYRGQAIPD</sequence>
<evidence type="ECO:0000313" key="2">
    <source>
        <dbReference type="Proteomes" id="UP001595710"/>
    </source>
</evidence>
<reference evidence="2" key="1">
    <citation type="journal article" date="2019" name="Int. J. Syst. Evol. Microbiol.">
        <title>The Global Catalogue of Microorganisms (GCM) 10K type strain sequencing project: providing services to taxonomists for standard genome sequencing and annotation.</title>
        <authorList>
            <consortium name="The Broad Institute Genomics Platform"/>
            <consortium name="The Broad Institute Genome Sequencing Center for Infectious Disease"/>
            <person name="Wu L."/>
            <person name="Ma J."/>
        </authorList>
    </citation>
    <scope>NUCLEOTIDE SEQUENCE [LARGE SCALE GENOMIC DNA]</scope>
    <source>
        <strain evidence="2">CECT 8288</strain>
    </source>
</reference>
<accession>A0ABV7WVB5</accession>
<proteinExistence type="predicted"/>
<dbReference type="Proteomes" id="UP001595710">
    <property type="component" value="Unassembled WGS sequence"/>
</dbReference>
<dbReference type="EMBL" id="JBHRYN010000012">
    <property type="protein sequence ID" value="MFC3702279.1"/>
    <property type="molecule type" value="Genomic_DNA"/>
</dbReference>
<keyword evidence="2" id="KW-1185">Reference proteome</keyword>
<name>A0ABV7WVB5_9GAMM</name>
<organism evidence="1 2">
    <name type="scientific">Reinekea marina</name>
    <dbReference type="NCBI Taxonomy" id="1310421"/>
    <lineage>
        <taxon>Bacteria</taxon>
        <taxon>Pseudomonadati</taxon>
        <taxon>Pseudomonadota</taxon>
        <taxon>Gammaproteobacteria</taxon>
        <taxon>Oceanospirillales</taxon>
        <taxon>Saccharospirillaceae</taxon>
        <taxon>Reinekea</taxon>
    </lineage>
</organism>
<comment type="caution">
    <text evidence="1">The sequence shown here is derived from an EMBL/GenBank/DDBJ whole genome shotgun (WGS) entry which is preliminary data.</text>
</comment>
<evidence type="ECO:0000313" key="1">
    <source>
        <dbReference type="EMBL" id="MFC3702279.1"/>
    </source>
</evidence>
<protein>
    <submittedName>
        <fullName evidence="1">Uncharacterized protein</fullName>
    </submittedName>
</protein>
<gene>
    <name evidence="1" type="ORF">ACFOND_11560</name>
</gene>